<protein>
    <recommendedName>
        <fullName evidence="3">LVIVD repeat-containing protein</fullName>
    </recommendedName>
</protein>
<dbReference type="RefSeq" id="WP_072999082.1">
    <property type="nucleotide sequence ID" value="NZ_FQUM01000002.1"/>
</dbReference>
<dbReference type="EMBL" id="FQUM01000002">
    <property type="protein sequence ID" value="SHE67835.1"/>
    <property type="molecule type" value="Genomic_DNA"/>
</dbReference>
<dbReference type="AlphaFoldDB" id="A0A1M4VGA2"/>
<proteinExistence type="predicted"/>
<evidence type="ECO:0000313" key="2">
    <source>
        <dbReference type="Proteomes" id="UP000184164"/>
    </source>
</evidence>
<evidence type="ECO:0000313" key="1">
    <source>
        <dbReference type="EMBL" id="SHE67835.1"/>
    </source>
</evidence>
<name>A0A1M4VGA2_9BACT</name>
<keyword evidence="2" id="KW-1185">Reference proteome</keyword>
<sequence>MANPKEVERINGVFPYTIPEAKDPGLLTAEVDEKKGVVVDWKIDYARLKVERKSYPIYRSGWYKNEYFTDAYSNVSSGSSSSQSIGGYSSSTQGNSFGIGGSMARFGLNGDYLYIVDSENFHVFDVTESVKPVLVNKKEAGEDIETMFVHDDHFFLGTMSGMLVYSLADPKNPEQIHSYTHVRSCDPVVVQSHVAYVTLRGGNECGRTVSRLDILELREDYKNSILLYSYSMREPYGLGIDDEILFVCDGKDGLLVYDASDLKSIGNRKIAQFGNINAFDVIPFSDYLFMIGKDGFYQYDYSDLMDIRQVSHIPVQE</sequence>
<dbReference type="STRING" id="1484053.SAMN05444274_10287"/>
<reference evidence="1 2" key="1">
    <citation type="submission" date="2016-11" db="EMBL/GenBank/DDBJ databases">
        <authorList>
            <person name="Jaros S."/>
            <person name="Januszkiewicz K."/>
            <person name="Wedrychowicz H."/>
        </authorList>
    </citation>
    <scope>NUCLEOTIDE SEQUENCE [LARGE SCALE GENOMIC DNA]</scope>
    <source>
        <strain evidence="1 2">DSM 26910</strain>
    </source>
</reference>
<evidence type="ECO:0008006" key="3">
    <source>
        <dbReference type="Google" id="ProtNLM"/>
    </source>
</evidence>
<dbReference type="OrthoDB" id="1521841at2"/>
<dbReference type="SUPFAM" id="SSF101908">
    <property type="entry name" value="Putative isomerase YbhE"/>
    <property type="match status" value="1"/>
</dbReference>
<dbReference type="Proteomes" id="UP000184164">
    <property type="component" value="Unassembled WGS sequence"/>
</dbReference>
<organism evidence="1 2">
    <name type="scientific">Mariniphaga anaerophila</name>
    <dbReference type="NCBI Taxonomy" id="1484053"/>
    <lineage>
        <taxon>Bacteria</taxon>
        <taxon>Pseudomonadati</taxon>
        <taxon>Bacteroidota</taxon>
        <taxon>Bacteroidia</taxon>
        <taxon>Marinilabiliales</taxon>
        <taxon>Prolixibacteraceae</taxon>
        <taxon>Mariniphaga</taxon>
    </lineage>
</organism>
<accession>A0A1M4VGA2</accession>
<gene>
    <name evidence="1" type="ORF">SAMN05444274_10287</name>
</gene>